<reference evidence="2 3" key="1">
    <citation type="submission" date="2013-10" db="EMBL/GenBank/DDBJ databases">
        <title>The Genome Sequence of Acinetobacter brisouii CIP 110357.</title>
        <authorList>
            <consortium name="The Broad Institute Genomics Platform"/>
            <consortium name="The Broad Institute Genome Sequencing Center for Infectious Disease"/>
            <person name="Cerqueira G."/>
            <person name="Feldgarden M."/>
            <person name="Courvalin P."/>
            <person name="Grillot-Courvalin C."/>
            <person name="Clermont D."/>
            <person name="Rocha E."/>
            <person name="Yoon E.-J."/>
            <person name="Nemec A."/>
            <person name="Young S.K."/>
            <person name="Zeng Q."/>
            <person name="Gargeya S."/>
            <person name="Fitzgerald M."/>
            <person name="Abouelleil A."/>
            <person name="Alvarado L."/>
            <person name="Berlin A.M."/>
            <person name="Chapman S.B."/>
            <person name="Gainer-Dewar J."/>
            <person name="Goldberg J."/>
            <person name="Gnerre S."/>
            <person name="Griggs A."/>
            <person name="Gujja S."/>
            <person name="Hansen M."/>
            <person name="Howarth C."/>
            <person name="Imamovic A."/>
            <person name="Ireland A."/>
            <person name="Larimer J."/>
            <person name="McCowan C."/>
            <person name="Murphy C."/>
            <person name="Pearson M."/>
            <person name="Poon T.W."/>
            <person name="Priest M."/>
            <person name="Roberts A."/>
            <person name="Saif S."/>
            <person name="Shea T."/>
            <person name="Sykes S."/>
            <person name="Wortman J."/>
            <person name="Nusbaum C."/>
            <person name="Birren B."/>
        </authorList>
    </citation>
    <scope>NUCLEOTIDE SEQUENCE [LARGE SCALE GENOMIC DNA]</scope>
    <source>
        <strain evidence="2 3">CIP 110357</strain>
    </source>
</reference>
<dbReference type="Pfam" id="PF13271">
    <property type="entry name" value="DUF4062"/>
    <property type="match status" value="1"/>
</dbReference>
<sequence>MAHQAIILNVMIASPSDVAEERQLVRDAIYEWNAIHSKQFGIMLNPVGWETHVAPEMGDRPQEIINKRILENSDILIGIFWTRLGTPTGDYVSGTVEEISKHITSKKLTCLYICDRPIPPSQITDQYSKLQTQINEWKPSGVLNFYRELAGFKENIKNHLTLHIRDNEYIQEIINNLNSSNSVSPIPSNQTIQPSEEMIQILLNAGESESDIQFLENIDTTNLYAGDLQLNLNGQREISTWKSAIKNLEKLGLIEDDYEGKLFKLTQNGWEAFDQLQTQLEENK</sequence>
<name>V2VXU5_9GAMM</name>
<evidence type="ECO:0000259" key="1">
    <source>
        <dbReference type="Pfam" id="PF13271"/>
    </source>
</evidence>
<dbReference type="OrthoDB" id="9784936at2"/>
<dbReference type="PATRIC" id="fig|1341683.3.peg.728"/>
<gene>
    <name evidence="2" type="ORF">P255_00735</name>
</gene>
<dbReference type="InterPro" id="IPR025139">
    <property type="entry name" value="DUF4062"/>
</dbReference>
<feature type="domain" description="DUF4062" evidence="1">
    <location>
        <begin position="10"/>
        <end position="99"/>
    </location>
</feature>
<dbReference type="EMBL" id="AYEU01000003">
    <property type="protein sequence ID" value="ESK52579.1"/>
    <property type="molecule type" value="Genomic_DNA"/>
</dbReference>
<organism evidence="2 3">
    <name type="scientific">Acinetobacter brisouii CIP 110357</name>
    <dbReference type="NCBI Taxonomy" id="1341683"/>
    <lineage>
        <taxon>Bacteria</taxon>
        <taxon>Pseudomonadati</taxon>
        <taxon>Pseudomonadota</taxon>
        <taxon>Gammaproteobacteria</taxon>
        <taxon>Moraxellales</taxon>
        <taxon>Moraxellaceae</taxon>
        <taxon>Acinetobacter</taxon>
    </lineage>
</organism>
<protein>
    <recommendedName>
        <fullName evidence="1">DUF4062 domain-containing protein</fullName>
    </recommendedName>
</protein>
<dbReference type="AlphaFoldDB" id="V2VXU5"/>
<evidence type="ECO:0000313" key="3">
    <source>
        <dbReference type="Proteomes" id="UP000018418"/>
    </source>
</evidence>
<dbReference type="HOGENOM" id="CLU_087201_0_0_6"/>
<dbReference type="RefSeq" id="WP_004903677.1">
    <property type="nucleotide sequence ID" value="NZ_BBTI01000001.1"/>
</dbReference>
<evidence type="ECO:0000313" key="2">
    <source>
        <dbReference type="EMBL" id="ESK52579.1"/>
    </source>
</evidence>
<accession>V2VXU5</accession>
<dbReference type="Proteomes" id="UP000018418">
    <property type="component" value="Unassembled WGS sequence"/>
</dbReference>
<proteinExistence type="predicted"/>
<comment type="caution">
    <text evidence="2">The sequence shown here is derived from an EMBL/GenBank/DDBJ whole genome shotgun (WGS) entry which is preliminary data.</text>
</comment>
<keyword evidence="3" id="KW-1185">Reference proteome</keyword>